<feature type="compositionally biased region" description="Basic and acidic residues" evidence="1">
    <location>
        <begin position="94"/>
        <end position="104"/>
    </location>
</feature>
<feature type="compositionally biased region" description="Low complexity" evidence="1">
    <location>
        <begin position="270"/>
        <end position="279"/>
    </location>
</feature>
<feature type="compositionally biased region" description="Basic residues" evidence="1">
    <location>
        <begin position="200"/>
        <end position="213"/>
    </location>
</feature>
<dbReference type="STRING" id="39966.A0A369JZH9"/>
<evidence type="ECO:0000256" key="1">
    <source>
        <dbReference type="SAM" id="MobiDB-lite"/>
    </source>
</evidence>
<organism evidence="2 3">
    <name type="scientific">Hypsizygus marmoreus</name>
    <name type="common">White beech mushroom</name>
    <name type="synonym">Agaricus marmoreus</name>
    <dbReference type="NCBI Taxonomy" id="39966"/>
    <lineage>
        <taxon>Eukaryota</taxon>
        <taxon>Fungi</taxon>
        <taxon>Dikarya</taxon>
        <taxon>Basidiomycota</taxon>
        <taxon>Agaricomycotina</taxon>
        <taxon>Agaricomycetes</taxon>
        <taxon>Agaricomycetidae</taxon>
        <taxon>Agaricales</taxon>
        <taxon>Tricholomatineae</taxon>
        <taxon>Lyophyllaceae</taxon>
        <taxon>Hypsizygus</taxon>
    </lineage>
</organism>
<evidence type="ECO:0000313" key="2">
    <source>
        <dbReference type="EMBL" id="RDB24854.1"/>
    </source>
</evidence>
<accession>A0A369JZH9</accession>
<dbReference type="EMBL" id="LUEZ02000041">
    <property type="protein sequence ID" value="RDB24854.1"/>
    <property type="molecule type" value="Genomic_DNA"/>
</dbReference>
<feature type="region of interest" description="Disordered" evidence="1">
    <location>
        <begin position="187"/>
        <end position="231"/>
    </location>
</feature>
<feature type="compositionally biased region" description="Low complexity" evidence="1">
    <location>
        <begin position="339"/>
        <end position="348"/>
    </location>
</feature>
<dbReference type="Proteomes" id="UP000076154">
    <property type="component" value="Unassembled WGS sequence"/>
</dbReference>
<evidence type="ECO:0000313" key="3">
    <source>
        <dbReference type="Proteomes" id="UP000076154"/>
    </source>
</evidence>
<dbReference type="InParanoid" id="A0A369JZH9"/>
<feature type="region of interest" description="Disordered" evidence="1">
    <location>
        <begin position="422"/>
        <end position="444"/>
    </location>
</feature>
<name>A0A369JZH9_HYPMA</name>
<comment type="caution">
    <text evidence="2">The sequence shown here is derived from an EMBL/GenBank/DDBJ whole genome shotgun (WGS) entry which is preliminary data.</text>
</comment>
<feature type="compositionally biased region" description="Low complexity" evidence="1">
    <location>
        <begin position="422"/>
        <end position="440"/>
    </location>
</feature>
<dbReference type="OrthoDB" id="3262547at2759"/>
<proteinExistence type="predicted"/>
<feature type="region of interest" description="Disordered" evidence="1">
    <location>
        <begin position="257"/>
        <end position="290"/>
    </location>
</feature>
<feature type="compositionally biased region" description="Acidic residues" evidence="1">
    <location>
        <begin position="313"/>
        <end position="326"/>
    </location>
</feature>
<gene>
    <name evidence="2" type="ORF">Hypma_008095</name>
</gene>
<reference evidence="2" key="1">
    <citation type="submission" date="2018-04" db="EMBL/GenBank/DDBJ databases">
        <title>Whole genome sequencing of Hypsizygus marmoreus.</title>
        <authorList>
            <person name="Choi I.-G."/>
            <person name="Min B."/>
            <person name="Kim J.-G."/>
            <person name="Kim S."/>
            <person name="Oh Y.-L."/>
            <person name="Kong W.-S."/>
            <person name="Park H."/>
            <person name="Jeong J."/>
            <person name="Song E.-S."/>
        </authorList>
    </citation>
    <scope>NUCLEOTIDE SEQUENCE [LARGE SCALE GENOMIC DNA]</scope>
    <source>
        <strain evidence="2">51987-8</strain>
    </source>
</reference>
<protein>
    <submittedName>
        <fullName evidence="2">Uncharacterized protein</fullName>
    </submittedName>
</protein>
<feature type="region of interest" description="Disordered" evidence="1">
    <location>
        <begin position="304"/>
        <end position="361"/>
    </location>
</feature>
<feature type="region of interest" description="Disordered" evidence="1">
    <location>
        <begin position="67"/>
        <end position="104"/>
    </location>
</feature>
<keyword evidence="3" id="KW-1185">Reference proteome</keyword>
<dbReference type="AlphaFoldDB" id="A0A369JZH9"/>
<sequence length="521" mass="56855">MASLSDQIDRLSRNTRAIRSTVANTARVLDDTLVVAGPFTRAVLNTPLGDLIRDIDPSELGLFTLQSKPQDTAASHEVTRAEFSGATPLRKPPPRRDDASKSKEIEPETYAEAALKCIDRYQAIRPMPRAHSQVVAILERLDAVRENIQALHEVLQQTQPVEDLPLRSLIDDEDKRVHALQARLSHLKKRKQDALSQHKAPQKKVPTHSRPTSKPRAPPPPISPHEDKFWNTPAAAARTLRFTDNLMDEQVDLGDITTTSFMSPLPPSPSTRSRPGSSRRLLDTTPEDLTFQDTRRTLDESVLAQKDEHRQEYEDDLEQGREEEETVVLKRLLPVSGTPEPSASPSAPRSDEQSIADASVPVHTKLPKVKVNSDVERITAKIWATVGDIIMPGHPFDPSDAGINSKPPRAKETIAHLQSLSALTPSPSSPSASSISSASAPGPPTSQQILTAHLLLSLLTSPPHFSMPLNKTKDLLAAKASGGGSIVSAGQGTTRILYGCVAKRLVKIERGGGEQIVKFDI</sequence>